<dbReference type="Proteomes" id="UP000887116">
    <property type="component" value="Unassembled WGS sequence"/>
</dbReference>
<protein>
    <submittedName>
        <fullName evidence="1">Uncharacterized protein</fullName>
    </submittedName>
</protein>
<name>A0A8X6KQL6_TRICU</name>
<evidence type="ECO:0000313" key="2">
    <source>
        <dbReference type="Proteomes" id="UP000887116"/>
    </source>
</evidence>
<dbReference type="OrthoDB" id="6471385at2759"/>
<evidence type="ECO:0000313" key="1">
    <source>
        <dbReference type="EMBL" id="GFQ80521.1"/>
    </source>
</evidence>
<proteinExistence type="predicted"/>
<gene>
    <name evidence="1" type="ORF">TNCT_428911</name>
</gene>
<reference evidence="1" key="1">
    <citation type="submission" date="2020-07" db="EMBL/GenBank/DDBJ databases">
        <title>Multicomponent nature underlies the extraordinary mechanical properties of spider dragline silk.</title>
        <authorList>
            <person name="Kono N."/>
            <person name="Nakamura H."/>
            <person name="Mori M."/>
            <person name="Yoshida Y."/>
            <person name="Ohtoshi R."/>
            <person name="Malay A.D."/>
            <person name="Moran D.A.P."/>
            <person name="Tomita M."/>
            <person name="Numata K."/>
            <person name="Arakawa K."/>
        </authorList>
    </citation>
    <scope>NUCLEOTIDE SEQUENCE</scope>
</reference>
<organism evidence="1 2">
    <name type="scientific">Trichonephila clavata</name>
    <name type="common">Joro spider</name>
    <name type="synonym">Nephila clavata</name>
    <dbReference type="NCBI Taxonomy" id="2740835"/>
    <lineage>
        <taxon>Eukaryota</taxon>
        <taxon>Metazoa</taxon>
        <taxon>Ecdysozoa</taxon>
        <taxon>Arthropoda</taxon>
        <taxon>Chelicerata</taxon>
        <taxon>Arachnida</taxon>
        <taxon>Araneae</taxon>
        <taxon>Araneomorphae</taxon>
        <taxon>Entelegynae</taxon>
        <taxon>Araneoidea</taxon>
        <taxon>Nephilidae</taxon>
        <taxon>Trichonephila</taxon>
    </lineage>
</organism>
<comment type="caution">
    <text evidence="1">The sequence shown here is derived from an EMBL/GenBank/DDBJ whole genome shotgun (WGS) entry which is preliminary data.</text>
</comment>
<dbReference type="AlphaFoldDB" id="A0A8X6KQL6"/>
<keyword evidence="2" id="KW-1185">Reference proteome</keyword>
<accession>A0A8X6KQL6</accession>
<sequence length="98" mass="10479">MFFEGTPHDYDVIKINQAGLVRKSSKDSKVSVSRSNVAGILHKPKGITLNCQSPCPVVKSETGCSSPYVPCGKTTSAPNSTQRAFKTHFVVLGTLPTV</sequence>
<dbReference type="EMBL" id="BMAO01022232">
    <property type="protein sequence ID" value="GFQ80521.1"/>
    <property type="molecule type" value="Genomic_DNA"/>
</dbReference>